<organism evidence="5 6">
    <name type="scientific">Lichtheimia corymbifera JMRC:FSU:9682</name>
    <dbReference type="NCBI Taxonomy" id="1263082"/>
    <lineage>
        <taxon>Eukaryota</taxon>
        <taxon>Fungi</taxon>
        <taxon>Fungi incertae sedis</taxon>
        <taxon>Mucoromycota</taxon>
        <taxon>Mucoromycotina</taxon>
        <taxon>Mucoromycetes</taxon>
        <taxon>Mucorales</taxon>
        <taxon>Lichtheimiaceae</taxon>
        <taxon>Lichtheimia</taxon>
    </lineage>
</organism>
<protein>
    <submittedName>
        <fullName evidence="5">Dtdp-glucose-dehydratase</fullName>
    </submittedName>
</protein>
<evidence type="ECO:0000256" key="3">
    <source>
        <dbReference type="ARBA" id="ARBA00023239"/>
    </source>
</evidence>
<dbReference type="InterPro" id="IPR036291">
    <property type="entry name" value="NAD(P)-bd_dom_sf"/>
</dbReference>
<dbReference type="FunFam" id="3.40.50.720:FF:000304">
    <property type="entry name" value="UDP-glucose 4,6-dehydratase"/>
    <property type="match status" value="1"/>
</dbReference>
<dbReference type="Pfam" id="PF16363">
    <property type="entry name" value="GDP_Man_Dehyd"/>
    <property type="match status" value="1"/>
</dbReference>
<reference evidence="5" key="1">
    <citation type="submission" date="2013-08" db="EMBL/GenBank/DDBJ databases">
        <title>Gene expansion shapes genome architecture in the human pathogen Lichtheimia corymbifera: an evolutionary genomics analysis in the ancient terrestrial Mucorales (Mucoromycotina).</title>
        <authorList>
            <person name="Schwartze V.U."/>
            <person name="Winter S."/>
            <person name="Shelest E."/>
            <person name="Marcet-Houben M."/>
            <person name="Horn F."/>
            <person name="Wehner S."/>
            <person name="Hoffmann K."/>
            <person name="Riege K."/>
            <person name="Sammeth M."/>
            <person name="Nowrousian M."/>
            <person name="Valiante V."/>
            <person name="Linde J."/>
            <person name="Jacobsen I.D."/>
            <person name="Marz M."/>
            <person name="Brakhage A.A."/>
            <person name="Gabaldon T."/>
            <person name="Bocker S."/>
            <person name="Voigt K."/>
        </authorList>
    </citation>
    <scope>NUCLEOTIDE SEQUENCE [LARGE SCALE GENOMIC DNA]</scope>
    <source>
        <strain evidence="5">FSU 9682</strain>
    </source>
</reference>
<dbReference type="Proteomes" id="UP000027586">
    <property type="component" value="Unassembled WGS sequence"/>
</dbReference>
<dbReference type="InterPro" id="IPR016040">
    <property type="entry name" value="NAD(P)-bd_dom"/>
</dbReference>
<dbReference type="GO" id="GO:0008460">
    <property type="term" value="F:dTDP-glucose 4,6-dehydratase activity"/>
    <property type="evidence" value="ECO:0007669"/>
    <property type="project" value="InterPro"/>
</dbReference>
<keyword evidence="3" id="KW-0456">Lyase</keyword>
<evidence type="ECO:0000256" key="2">
    <source>
        <dbReference type="ARBA" id="ARBA00023027"/>
    </source>
</evidence>
<comment type="cofactor">
    <cofactor evidence="1">
        <name>NAD(+)</name>
        <dbReference type="ChEBI" id="CHEBI:57540"/>
    </cofactor>
</comment>
<proteinExistence type="predicted"/>
<feature type="domain" description="NAD(P)-binding" evidence="4">
    <location>
        <begin position="57"/>
        <end position="359"/>
    </location>
</feature>
<dbReference type="InterPro" id="IPR005888">
    <property type="entry name" value="dTDP_Gluc_deHydtase"/>
</dbReference>
<dbReference type="SUPFAM" id="SSF51735">
    <property type="entry name" value="NAD(P)-binding Rossmann-fold domains"/>
    <property type="match status" value="1"/>
</dbReference>
<dbReference type="OrthoDB" id="331544at2759"/>
<dbReference type="Gene3D" id="3.40.50.720">
    <property type="entry name" value="NAD(P)-binding Rossmann-like Domain"/>
    <property type="match status" value="1"/>
</dbReference>
<evidence type="ECO:0000259" key="4">
    <source>
        <dbReference type="Pfam" id="PF16363"/>
    </source>
</evidence>
<dbReference type="AlphaFoldDB" id="A0A068RVM4"/>
<comment type="caution">
    <text evidence="5">The sequence shown here is derived from an EMBL/GenBank/DDBJ whole genome shotgun (WGS) entry which is preliminary data.</text>
</comment>
<dbReference type="GO" id="GO:0009225">
    <property type="term" value="P:nucleotide-sugar metabolic process"/>
    <property type="evidence" value="ECO:0007669"/>
    <property type="project" value="InterPro"/>
</dbReference>
<evidence type="ECO:0000256" key="1">
    <source>
        <dbReference type="ARBA" id="ARBA00001911"/>
    </source>
</evidence>
<name>A0A068RVM4_9FUNG</name>
<dbReference type="EMBL" id="CBTN010000019">
    <property type="protein sequence ID" value="CDH53780.1"/>
    <property type="molecule type" value="Genomic_DNA"/>
</dbReference>
<accession>A0A068RVM4</accession>
<dbReference type="VEuPathDB" id="FungiDB:LCOR_05096.1"/>
<evidence type="ECO:0000313" key="5">
    <source>
        <dbReference type="EMBL" id="CDH53780.1"/>
    </source>
</evidence>
<dbReference type="STRING" id="1263082.A0A068RVM4"/>
<evidence type="ECO:0000313" key="6">
    <source>
        <dbReference type="Proteomes" id="UP000027586"/>
    </source>
</evidence>
<keyword evidence="2" id="KW-0520">NAD</keyword>
<sequence>MTPPTPTPSSLSSPVISNESHDQHERLCKTVAPFDLVDIGQRIPDLPSDLHNVKSILVTGGAGFIGSFLVRKLVVLYPEYHIYVVDKLDYCGSLHNLKSVAEFPNYTFIKGDITSPDFMAFVLKEKQIDIIFHLAAQTHVDNSFGDSFEFTRNNVMGTHVMLEAAKVHGVKRFIHVSTDEVYGEVVSRPDCREDTILAPTNPYSATKAAAECLVKAYYRSFGLPVMITRSNNVYGPYQYPEKITSKFICSLLRHGKCYIHGDGHNSRKYLYAGDVADALDVIFHRGEVGETYNIGSKFEISNLEFAQRLIKIFGYNQEDHIEFVQDRAFNDKRYGVDFTKLEALGWKPKMGFEEGLRKTIEWYQHRTAEWWGDVSGALVPHPLKALPPPV</sequence>
<dbReference type="PANTHER" id="PTHR43000">
    <property type="entry name" value="DTDP-D-GLUCOSE 4,6-DEHYDRATASE-RELATED"/>
    <property type="match status" value="1"/>
</dbReference>
<dbReference type="CDD" id="cd05246">
    <property type="entry name" value="dTDP_GD_SDR_e"/>
    <property type="match status" value="1"/>
</dbReference>
<gene>
    <name evidence="5" type="ORF">LCOR_05096.1</name>
</gene>
<keyword evidence="6" id="KW-1185">Reference proteome</keyword>
<dbReference type="Gene3D" id="3.90.25.10">
    <property type="entry name" value="UDP-galactose 4-epimerase, domain 1"/>
    <property type="match status" value="1"/>
</dbReference>